<comment type="cofactor">
    <cofactor evidence="1">
        <name>Mn(2+)</name>
        <dbReference type="ChEBI" id="CHEBI:29035"/>
    </cofactor>
</comment>
<dbReference type="InterPro" id="IPR002786">
    <property type="entry name" value="Non_canon_purine_NTPase"/>
</dbReference>
<feature type="binding site" evidence="11">
    <location>
        <position position="68"/>
    </location>
    <ligand>
        <name>Mg(2+)</name>
        <dbReference type="ChEBI" id="CHEBI:18420"/>
    </ligand>
</feature>
<keyword evidence="7 11" id="KW-0464">Manganese</keyword>
<evidence type="ECO:0000256" key="1">
    <source>
        <dbReference type="ARBA" id="ARBA00001936"/>
    </source>
</evidence>
<dbReference type="NCBIfam" id="TIGR00258">
    <property type="entry name" value="inosine/xanthosine triphosphatase"/>
    <property type="match status" value="1"/>
</dbReference>
<dbReference type="NCBIfam" id="NF003459">
    <property type="entry name" value="PRK05074.1"/>
    <property type="match status" value="1"/>
</dbReference>
<dbReference type="GO" id="GO:0009117">
    <property type="term" value="P:nucleotide metabolic process"/>
    <property type="evidence" value="ECO:0007669"/>
    <property type="project" value="UniProtKB-KW"/>
</dbReference>
<keyword evidence="3 11" id="KW-0547">Nucleotide-binding</keyword>
<keyword evidence="2 11" id="KW-0479">Metal-binding</keyword>
<dbReference type="Pfam" id="PF01931">
    <property type="entry name" value="NTPase_I-T"/>
    <property type="match status" value="1"/>
</dbReference>
<keyword evidence="5 11" id="KW-0460">Magnesium</keyword>
<dbReference type="PANTHER" id="PTHR34699">
    <property type="match status" value="1"/>
</dbReference>
<dbReference type="SUPFAM" id="SSF52972">
    <property type="entry name" value="ITPase-like"/>
    <property type="match status" value="1"/>
</dbReference>
<evidence type="ECO:0000256" key="2">
    <source>
        <dbReference type="ARBA" id="ARBA00022723"/>
    </source>
</evidence>
<evidence type="ECO:0000256" key="4">
    <source>
        <dbReference type="ARBA" id="ARBA00022801"/>
    </source>
</evidence>
<proteinExistence type="inferred from homology"/>
<evidence type="ECO:0000256" key="11">
    <source>
        <dbReference type="HAMAP-Rule" id="MF_00648"/>
    </source>
</evidence>
<organism evidence="13">
    <name type="scientific">Serratia fonticola</name>
    <dbReference type="NCBI Taxonomy" id="47917"/>
    <lineage>
        <taxon>Bacteria</taxon>
        <taxon>Pseudomonadati</taxon>
        <taxon>Pseudomonadota</taxon>
        <taxon>Gammaproteobacteria</taxon>
        <taxon>Enterobacterales</taxon>
        <taxon>Yersiniaceae</taxon>
        <taxon>Serratia</taxon>
    </lineage>
</organism>
<accession>A0A542BJJ5</accession>
<comment type="caution">
    <text evidence="11">Lacks conserved residue(s) required for the propagation of feature annotation.</text>
</comment>
<dbReference type="InterPro" id="IPR029001">
    <property type="entry name" value="ITPase-like_fam"/>
</dbReference>
<comment type="subunit">
    <text evidence="11">Homodimer.</text>
</comment>
<evidence type="ECO:0000256" key="10">
    <source>
        <dbReference type="ARBA" id="ARBA00060855"/>
    </source>
</evidence>
<reference evidence="13" key="1">
    <citation type="submission" date="2019-06" db="EMBL/GenBank/DDBJ databases">
        <authorList>
            <person name="Deangelis K."/>
            <person name="Huntemann M."/>
            <person name="Clum A."/>
            <person name="Pillay M."/>
            <person name="Palaniappan K."/>
            <person name="Varghese N."/>
            <person name="Mikhailova N."/>
            <person name="Stamatis D."/>
            <person name="Reddy T."/>
            <person name="Daum C."/>
            <person name="Shapiro N."/>
            <person name="Ivanova N."/>
            <person name="Kyrpides N."/>
            <person name="Woyke T."/>
        </authorList>
    </citation>
    <scope>NUCLEOTIDE SEQUENCE [LARGE SCALE GENOMIC DNA]</scope>
    <source>
        <strain evidence="13">128R</strain>
    </source>
</reference>
<dbReference type="EMBL" id="VISQ01000001">
    <property type="protein sequence ID" value="TVZ68752.1"/>
    <property type="molecule type" value="Genomic_DNA"/>
</dbReference>
<dbReference type="GO" id="GO:0103023">
    <property type="term" value="F:ITPase activity"/>
    <property type="evidence" value="ECO:0007669"/>
    <property type="project" value="UniProtKB-EC"/>
</dbReference>
<sequence length="182" mass="19869">MYHVVAATTNPAKIKAIQLAFADTFGADQCRIESVDVASGVSLQPIGNTETRTGARQRVMEARQVRPEADFWVGVEAGIEENMTFAWMTIENPLTRGESRSASLMLPESILQGIRAGRELGSEMALMTGNAEVKRQGGAIGIFTDGKLSRTSVYHQALLLALVPFHNPIYRQHIATNNTPNQ</sequence>
<dbReference type="GO" id="GO:0046872">
    <property type="term" value="F:metal ion binding"/>
    <property type="evidence" value="ECO:0007669"/>
    <property type="project" value="UniProtKB-KW"/>
</dbReference>
<protein>
    <recommendedName>
        <fullName evidence="11">Inosine/xanthosine triphosphatase</fullName>
        <shortName evidence="11">ITPase/XTPase</shortName>
        <ecNumber evidence="11">3.6.1.73</ecNumber>
    </recommendedName>
    <alternativeName>
        <fullName evidence="11">Non-canonical purine NTP phosphatase</fullName>
    </alternativeName>
    <alternativeName>
        <fullName evidence="11">Non-standard purine NTP phosphatase</fullName>
    </alternativeName>
    <alternativeName>
        <fullName evidence="11">Nucleoside-triphosphate phosphatase</fullName>
        <shortName evidence="11">NTPase</shortName>
    </alternativeName>
</protein>
<keyword evidence="6 11" id="KW-0546">Nucleotide metabolism</keyword>
<comment type="caution">
    <text evidence="13">The sequence shown here is derived from an EMBL/GenBank/DDBJ whole genome shotgun (WGS) entry which is preliminary data.</text>
</comment>
<comment type="function">
    <text evidence="11">Phosphatase that hydrolyzes non-canonical purine nucleotides such as XTP and ITP to their respective diphosphate derivatives. Probably excludes non-canonical purines from DNA/RNA precursor pool, thus preventing their incorporation into DNA/RNA and avoiding chromosomal lesions.</text>
</comment>
<dbReference type="OrthoDB" id="6334099at2"/>
<feature type="binding site" evidence="11">
    <location>
        <begin position="8"/>
        <end position="13"/>
    </location>
    <ligand>
        <name>substrate</name>
    </ligand>
</feature>
<comment type="similarity">
    <text evidence="10 11">Belongs to the YjjX NTPase family.</text>
</comment>
<comment type="catalytic activity">
    <reaction evidence="9 11">
        <text>XTP + H2O = XDP + phosphate + H(+)</text>
        <dbReference type="Rhea" id="RHEA:28406"/>
        <dbReference type="ChEBI" id="CHEBI:15377"/>
        <dbReference type="ChEBI" id="CHEBI:15378"/>
        <dbReference type="ChEBI" id="CHEBI:43474"/>
        <dbReference type="ChEBI" id="CHEBI:59884"/>
        <dbReference type="ChEBI" id="CHEBI:61314"/>
        <dbReference type="EC" id="3.6.1.73"/>
    </reaction>
</comment>
<dbReference type="HAMAP" id="MF_00648">
    <property type="entry name" value="Non_canon_purine_NTPase_YjjX"/>
    <property type="match status" value="1"/>
</dbReference>
<dbReference type="GO" id="GO:0006772">
    <property type="term" value="P:thiamine metabolic process"/>
    <property type="evidence" value="ECO:0007669"/>
    <property type="project" value="TreeGrafter"/>
</dbReference>
<evidence type="ECO:0000256" key="6">
    <source>
        <dbReference type="ARBA" id="ARBA00023080"/>
    </source>
</evidence>
<name>A0A542BJJ5_SERFO</name>
<feature type="domain" description="Non-canonical purine NTP phosphatase/PRRC1" evidence="12">
    <location>
        <begin position="7"/>
        <end position="165"/>
    </location>
</feature>
<evidence type="ECO:0000259" key="12">
    <source>
        <dbReference type="Pfam" id="PF01931"/>
    </source>
</evidence>
<dbReference type="PANTHER" id="PTHR34699:SF2">
    <property type="entry name" value="NON-CANONICAL PURINE NTP PHOSPHATASE_PRRC1 DOMAIN-CONTAINING PROTEIN"/>
    <property type="match status" value="1"/>
</dbReference>
<comment type="catalytic activity">
    <reaction evidence="8 11">
        <text>ITP + H2O = IDP + phosphate + H(+)</text>
        <dbReference type="Rhea" id="RHEA:28330"/>
        <dbReference type="ChEBI" id="CHEBI:15377"/>
        <dbReference type="ChEBI" id="CHEBI:15378"/>
        <dbReference type="ChEBI" id="CHEBI:43474"/>
        <dbReference type="ChEBI" id="CHEBI:58280"/>
        <dbReference type="ChEBI" id="CHEBI:61402"/>
        <dbReference type="EC" id="3.6.1.73"/>
    </reaction>
</comment>
<dbReference type="Gene3D" id="3.90.950.10">
    <property type="match status" value="1"/>
</dbReference>
<evidence type="ECO:0000256" key="8">
    <source>
        <dbReference type="ARBA" id="ARBA00048174"/>
    </source>
</evidence>
<dbReference type="FunFam" id="3.90.950.10:FF:000002">
    <property type="entry name" value="Inosine/xanthosine triphosphatase"/>
    <property type="match status" value="1"/>
</dbReference>
<reference evidence="13" key="2">
    <citation type="submission" date="2019-08" db="EMBL/GenBank/DDBJ databases">
        <title>Investigation of anaerobic lignin degradation for improved lignocellulosic biofuels.</title>
        <authorList>
            <person name="Deangelis K.PhD."/>
        </authorList>
    </citation>
    <scope>NUCLEOTIDE SEQUENCE [LARGE SCALE GENOMIC DNA]</scope>
    <source>
        <strain evidence="13">128R</strain>
    </source>
</reference>
<dbReference type="InterPro" id="IPR050299">
    <property type="entry name" value="YjjX_NTPase"/>
</dbReference>
<evidence type="ECO:0000256" key="5">
    <source>
        <dbReference type="ARBA" id="ARBA00022842"/>
    </source>
</evidence>
<dbReference type="AlphaFoldDB" id="A0A542BJJ5"/>
<dbReference type="InterPro" id="IPR026533">
    <property type="entry name" value="NTPase/PRRC1"/>
</dbReference>
<evidence type="ECO:0000313" key="13">
    <source>
        <dbReference type="EMBL" id="TVZ68752.1"/>
    </source>
</evidence>
<gene>
    <name evidence="13" type="ORF">FHU10_1208</name>
</gene>
<evidence type="ECO:0000256" key="9">
    <source>
        <dbReference type="ARBA" id="ARBA00048781"/>
    </source>
</evidence>
<keyword evidence="4 11" id="KW-0378">Hydrolase</keyword>
<dbReference type="EC" id="3.6.1.73" evidence="11"/>
<comment type="cofactor">
    <cofactor evidence="11">
        <name>Mg(2+)</name>
        <dbReference type="ChEBI" id="CHEBI:18420"/>
    </cofactor>
    <cofactor evidence="11">
        <name>Mn(2+)</name>
        <dbReference type="ChEBI" id="CHEBI:29035"/>
    </cofactor>
    <text evidence="11">Binds 1 divalent metal cation per subunit; can use either Mg(2+) or Mn(2+).</text>
</comment>
<feature type="binding site" evidence="11">
    <location>
        <begin position="68"/>
        <end position="69"/>
    </location>
    <ligand>
        <name>substrate</name>
    </ligand>
</feature>
<evidence type="ECO:0000256" key="3">
    <source>
        <dbReference type="ARBA" id="ARBA00022741"/>
    </source>
</evidence>
<evidence type="ECO:0000256" key="7">
    <source>
        <dbReference type="ARBA" id="ARBA00023211"/>
    </source>
</evidence>
<dbReference type="GO" id="GO:0000166">
    <property type="term" value="F:nucleotide binding"/>
    <property type="evidence" value="ECO:0007669"/>
    <property type="project" value="UniProtKB-KW"/>
</dbReference>